<name>A0A9W6G1F8_9BACT</name>
<dbReference type="AlphaFoldDB" id="A0A9W6G1F8"/>
<accession>A0A9W6G1F8</accession>
<dbReference type="SUPFAM" id="SSF50998">
    <property type="entry name" value="Quinoprotein alcohol dehydrogenase-like"/>
    <property type="match status" value="2"/>
</dbReference>
<evidence type="ECO:0000259" key="3">
    <source>
        <dbReference type="PROSITE" id="PS50234"/>
    </source>
</evidence>
<gene>
    <name evidence="4" type="primary">pilY</name>
    <name evidence="4" type="ORF">GHYDROH2_22670</name>
</gene>
<evidence type="ECO:0000313" key="4">
    <source>
        <dbReference type="EMBL" id="GLI38766.1"/>
    </source>
</evidence>
<sequence length="1162" mass="124682">MKRLLAAVVLAIGSLAPALALAAPDQYLGDLSIYGAPSAVQPNVLLIIDNSGSMQDKVPGEAYDPNILYSGTRATNAVYKGGDKNSTTYYISDVNNVTTSCGGTDPKFLLTTFGAYRGRSLSSTGSCATKGSGTYYRGNYLNYLDYLKQNKTTTRAKIDIAKDVVKQIIATTSGVKFGVMVFKYSGGTGQGGQFLNETIPGTPKDFKYVSTVKEMDAPTYIDPITKIPSPITNRTALISAVGSISPQGNTPLGETLFEARRYFRGEGSAFGNDAALTNGKFTSPVEYPCQKNIIIFVTDGMSNSDNDPALKTLCNNGDCDGDGIEPRDLNHILDDVAYDLYHRDLRPDLPPYKKKEQYVTTYTIGFGLDGSDTDAVALLSRTADSNHGGGEYYNTNSQQELTDAISSIIIEMLSTDTSIAAPVAAVSPENRTYGSGRVFMGFFKPAEEGAFWGGNLKKYGVLSGNNPAIIDVSGNFATYVDENDDHFDDNTNATLPVDAINGTFRATAKSYWSTDVDGSKTDEGGVGQLLQAKQAASRTIYTVTPTGTSRVEFNATNITSTMLGVTDTPTQTDLINFIRGQDVYDDNTNGNRTENRLWTMGDVIHSKPLVVNYATYPFNATNEADCSKNNSIIYVGSNDGMLHAFRDCNGQELWGFIPPTMLENLKFLKDQNHSYFVDSTPVAYIHDVNRDGTIDPTKGDKVILIFGTRRGGGAASTKSRGAYFALDVSIPSDPKFLWKIVSNPTVTSGIVATTGFEELAESWSEPKLVRMKIGGAEKIVAVIGAGYDNVNEDSRYGATQRFTGTGTVTSSDSGDGAVTSSGTSAPKNPTGRGIYLIEVGTLAAGSLNLAASGQKIYSFTYNSTAAPYSSMTFSFPSEIAAIDVNNNGYTSRLYAGDTGGNIWRFDVGDPDKTKWTARKLFSSNPTLTGDTGRKIFSKPSVVSEYGYKMLFFGTGDREHPLNTAIVDRIYALIDRDQTFTATESNLMDVTTDQLQTTTIASGAGSIKDILNTLNDSGNYGWYIKLNQNSGEKVLSSPLVFNKVAYFTTHTPGTVVITDPCEAPGNLGTGRIYALDYKTGEAVLNYDRTNDSSTTTNKRAKGEDGILLRSDRVMTLGQGIPSSPGVILPPGGGGKLMIGEGGALATGKTTPGGGIIPLYWRQK</sequence>
<proteinExistence type="predicted"/>
<evidence type="ECO:0000256" key="1">
    <source>
        <dbReference type="SAM" id="MobiDB-lite"/>
    </source>
</evidence>
<dbReference type="InterPro" id="IPR002035">
    <property type="entry name" value="VWF_A"/>
</dbReference>
<evidence type="ECO:0000313" key="5">
    <source>
        <dbReference type="Proteomes" id="UP001144352"/>
    </source>
</evidence>
<dbReference type="InterPro" id="IPR036465">
    <property type="entry name" value="vWFA_dom_sf"/>
</dbReference>
<organism evidence="4 5">
    <name type="scientific">Geobacter hydrogenophilus</name>
    <dbReference type="NCBI Taxonomy" id="40983"/>
    <lineage>
        <taxon>Bacteria</taxon>
        <taxon>Pseudomonadati</taxon>
        <taxon>Thermodesulfobacteriota</taxon>
        <taxon>Desulfuromonadia</taxon>
        <taxon>Geobacterales</taxon>
        <taxon>Geobacteraceae</taxon>
        <taxon>Geobacter</taxon>
    </lineage>
</organism>
<dbReference type="SUPFAM" id="SSF53300">
    <property type="entry name" value="vWA-like"/>
    <property type="match status" value="1"/>
</dbReference>
<dbReference type="PROSITE" id="PS50234">
    <property type="entry name" value="VWFA"/>
    <property type="match status" value="1"/>
</dbReference>
<evidence type="ECO:0000256" key="2">
    <source>
        <dbReference type="SAM" id="SignalP"/>
    </source>
</evidence>
<keyword evidence="2" id="KW-0732">Signal</keyword>
<comment type="caution">
    <text evidence="4">The sequence shown here is derived from an EMBL/GenBank/DDBJ whole genome shotgun (WGS) entry which is preliminary data.</text>
</comment>
<feature type="chain" id="PRO_5040996791" evidence="2">
    <location>
        <begin position="23"/>
        <end position="1162"/>
    </location>
</feature>
<reference evidence="4" key="1">
    <citation type="submission" date="2022-12" db="EMBL/GenBank/DDBJ databases">
        <title>Reference genome sequencing for broad-spectrum identification of bacterial and archaeal isolates by mass spectrometry.</title>
        <authorList>
            <person name="Sekiguchi Y."/>
            <person name="Tourlousse D.M."/>
        </authorList>
    </citation>
    <scope>NUCLEOTIDE SEQUENCE</scope>
    <source>
        <strain evidence="4">H2</strain>
    </source>
</reference>
<keyword evidence="5" id="KW-1185">Reference proteome</keyword>
<feature type="compositionally biased region" description="Low complexity" evidence="1">
    <location>
        <begin position="803"/>
        <end position="816"/>
    </location>
</feature>
<protein>
    <submittedName>
        <fullName evidence="4">Type IV pili system adhesin PilY</fullName>
    </submittedName>
</protein>
<dbReference type="InterPro" id="IPR011047">
    <property type="entry name" value="Quinoprotein_ADH-like_sf"/>
</dbReference>
<dbReference type="Proteomes" id="UP001144352">
    <property type="component" value="Unassembled WGS sequence"/>
</dbReference>
<feature type="signal peptide" evidence="2">
    <location>
        <begin position="1"/>
        <end position="22"/>
    </location>
</feature>
<dbReference type="SMART" id="SM00564">
    <property type="entry name" value="PQQ"/>
    <property type="match status" value="3"/>
</dbReference>
<dbReference type="RefSeq" id="WP_214184971.1">
    <property type="nucleotide sequence ID" value="NZ_BSDS01000001.1"/>
</dbReference>
<dbReference type="InterPro" id="IPR018391">
    <property type="entry name" value="PQQ_b-propeller_rpt"/>
</dbReference>
<feature type="domain" description="VWFA" evidence="3">
    <location>
        <begin position="142"/>
        <end position="408"/>
    </location>
</feature>
<dbReference type="Gene3D" id="3.40.50.410">
    <property type="entry name" value="von Willebrand factor, type A domain"/>
    <property type="match status" value="1"/>
</dbReference>
<feature type="region of interest" description="Disordered" evidence="1">
    <location>
        <begin position="801"/>
        <end position="825"/>
    </location>
</feature>
<dbReference type="EMBL" id="BSDS01000001">
    <property type="protein sequence ID" value="GLI38766.1"/>
    <property type="molecule type" value="Genomic_DNA"/>
</dbReference>